<dbReference type="SUPFAM" id="SSF53474">
    <property type="entry name" value="alpha/beta-Hydrolases"/>
    <property type="match status" value="1"/>
</dbReference>
<dbReference type="GO" id="GO:0004185">
    <property type="term" value="F:serine-type carboxypeptidase activity"/>
    <property type="evidence" value="ECO:0007669"/>
    <property type="project" value="InterPro"/>
</dbReference>
<keyword evidence="6" id="KW-0732">Signal</keyword>
<evidence type="ECO:0000313" key="8">
    <source>
        <dbReference type="Proteomes" id="UP000076881"/>
    </source>
</evidence>
<feature type="chain" id="PRO_5007896342" evidence="6">
    <location>
        <begin position="18"/>
        <end position="103"/>
    </location>
</feature>
<evidence type="ECO:0000313" key="7">
    <source>
        <dbReference type="EMBL" id="OAA72821.1"/>
    </source>
</evidence>
<dbReference type="Pfam" id="PF00450">
    <property type="entry name" value="Peptidase_S10"/>
    <property type="match status" value="1"/>
</dbReference>
<dbReference type="Gene3D" id="3.40.50.1820">
    <property type="entry name" value="alpha/beta hydrolase"/>
    <property type="match status" value="1"/>
</dbReference>
<evidence type="ECO:0000256" key="3">
    <source>
        <dbReference type="ARBA" id="ARBA00022670"/>
    </source>
</evidence>
<keyword evidence="4" id="KW-0378">Hydrolase</keyword>
<evidence type="ECO:0000256" key="1">
    <source>
        <dbReference type="ARBA" id="ARBA00009431"/>
    </source>
</evidence>
<dbReference type="OrthoDB" id="443318at2759"/>
<accession>A0A168DNI3</accession>
<feature type="signal peptide" evidence="6">
    <location>
        <begin position="1"/>
        <end position="17"/>
    </location>
</feature>
<keyword evidence="5" id="KW-0325">Glycoprotein</keyword>
<dbReference type="InterPro" id="IPR029058">
    <property type="entry name" value="AB_hydrolase_fold"/>
</dbReference>
<keyword evidence="8" id="KW-1185">Reference proteome</keyword>
<proteinExistence type="inferred from homology"/>
<dbReference type="Proteomes" id="UP000076881">
    <property type="component" value="Unassembled WGS sequence"/>
</dbReference>
<name>A0A168DNI3_CORDF</name>
<dbReference type="GO" id="GO:0006508">
    <property type="term" value="P:proteolysis"/>
    <property type="evidence" value="ECO:0007669"/>
    <property type="project" value="UniProtKB-KW"/>
</dbReference>
<protein>
    <submittedName>
        <fullName evidence="7">Carboxypeptidase Y</fullName>
    </submittedName>
</protein>
<evidence type="ECO:0000256" key="2">
    <source>
        <dbReference type="ARBA" id="ARBA00022645"/>
    </source>
</evidence>
<keyword evidence="3" id="KW-0645">Protease</keyword>
<gene>
    <name evidence="7" type="ORF">LEL_08605</name>
</gene>
<evidence type="ECO:0000256" key="4">
    <source>
        <dbReference type="ARBA" id="ARBA00022801"/>
    </source>
</evidence>
<comment type="caution">
    <text evidence="7">The sequence shown here is derived from an EMBL/GenBank/DDBJ whole genome shotgun (WGS) entry which is preliminary data.</text>
</comment>
<keyword evidence="2 7" id="KW-0121">Carboxypeptidase</keyword>
<reference evidence="7 8" key="1">
    <citation type="journal article" date="2016" name="Genome Biol. Evol.">
        <title>Divergent and convergent evolution of fungal pathogenicity.</title>
        <authorList>
            <person name="Shang Y."/>
            <person name="Xiao G."/>
            <person name="Zheng P."/>
            <person name="Cen K."/>
            <person name="Zhan S."/>
            <person name="Wang C."/>
        </authorList>
    </citation>
    <scope>NUCLEOTIDE SEQUENCE [LARGE SCALE GENOMIC DNA]</scope>
    <source>
        <strain evidence="7 8">RCEF 1005</strain>
    </source>
</reference>
<organism evidence="7 8">
    <name type="scientific">Akanthomyces lecanii RCEF 1005</name>
    <dbReference type="NCBI Taxonomy" id="1081108"/>
    <lineage>
        <taxon>Eukaryota</taxon>
        <taxon>Fungi</taxon>
        <taxon>Dikarya</taxon>
        <taxon>Ascomycota</taxon>
        <taxon>Pezizomycotina</taxon>
        <taxon>Sordariomycetes</taxon>
        <taxon>Hypocreomycetidae</taxon>
        <taxon>Hypocreales</taxon>
        <taxon>Cordycipitaceae</taxon>
        <taxon>Akanthomyces</taxon>
        <taxon>Cordyceps confragosa</taxon>
    </lineage>
</organism>
<dbReference type="EMBL" id="AZHF01000007">
    <property type="protein sequence ID" value="OAA72821.1"/>
    <property type="molecule type" value="Genomic_DNA"/>
</dbReference>
<dbReference type="InterPro" id="IPR001563">
    <property type="entry name" value="Peptidase_S10"/>
</dbReference>
<sequence>MRWTYSVVLSLLSPGLAKPTSPYHSNAAWDFTATHNKIERAAEPTKSAFSNYALRGRTLDSSALGVDTVKQYAGYLDDNERNKHLLYWFFESRNDLSKDPLIL</sequence>
<dbReference type="AlphaFoldDB" id="A0A168DNI3"/>
<evidence type="ECO:0000256" key="5">
    <source>
        <dbReference type="ARBA" id="ARBA00023180"/>
    </source>
</evidence>
<dbReference type="STRING" id="1081108.A0A168DNI3"/>
<evidence type="ECO:0000256" key="6">
    <source>
        <dbReference type="SAM" id="SignalP"/>
    </source>
</evidence>
<comment type="similarity">
    <text evidence="1">Belongs to the peptidase S10 family.</text>
</comment>